<proteinExistence type="predicted"/>
<evidence type="ECO:0000313" key="1">
    <source>
        <dbReference type="EMBL" id="KAK3379690.1"/>
    </source>
</evidence>
<keyword evidence="2" id="KW-1185">Reference proteome</keyword>
<name>A0AAE0TT51_9PEZI</name>
<comment type="caution">
    <text evidence="1">The sequence shown here is derived from an EMBL/GenBank/DDBJ whole genome shotgun (WGS) entry which is preliminary data.</text>
</comment>
<protein>
    <submittedName>
        <fullName evidence="1">Uncharacterized protein</fullName>
    </submittedName>
</protein>
<gene>
    <name evidence="1" type="ORF">B0T24DRAFT_165049</name>
</gene>
<dbReference type="AlphaFoldDB" id="A0AAE0TT51"/>
<reference evidence="1" key="1">
    <citation type="journal article" date="2023" name="Mol. Phylogenet. Evol.">
        <title>Genome-scale phylogeny and comparative genomics of the fungal order Sordariales.</title>
        <authorList>
            <person name="Hensen N."/>
            <person name="Bonometti L."/>
            <person name="Westerberg I."/>
            <person name="Brannstrom I.O."/>
            <person name="Guillou S."/>
            <person name="Cros-Aarteil S."/>
            <person name="Calhoun S."/>
            <person name="Haridas S."/>
            <person name="Kuo A."/>
            <person name="Mondo S."/>
            <person name="Pangilinan J."/>
            <person name="Riley R."/>
            <person name="LaButti K."/>
            <person name="Andreopoulos B."/>
            <person name="Lipzen A."/>
            <person name="Chen C."/>
            <person name="Yan M."/>
            <person name="Daum C."/>
            <person name="Ng V."/>
            <person name="Clum A."/>
            <person name="Steindorff A."/>
            <person name="Ohm R.A."/>
            <person name="Martin F."/>
            <person name="Silar P."/>
            <person name="Natvig D.O."/>
            <person name="Lalanne C."/>
            <person name="Gautier V."/>
            <person name="Ament-Velasquez S.L."/>
            <person name="Kruys A."/>
            <person name="Hutchinson M.I."/>
            <person name="Powell A.J."/>
            <person name="Barry K."/>
            <person name="Miller A.N."/>
            <person name="Grigoriev I.V."/>
            <person name="Debuchy R."/>
            <person name="Gladieux P."/>
            <person name="Hiltunen Thoren M."/>
            <person name="Johannesson H."/>
        </authorList>
    </citation>
    <scope>NUCLEOTIDE SEQUENCE</scope>
    <source>
        <strain evidence="1">CBS 958.72</strain>
    </source>
</reference>
<dbReference type="Proteomes" id="UP001287356">
    <property type="component" value="Unassembled WGS sequence"/>
</dbReference>
<dbReference type="EMBL" id="JAULSN010000002">
    <property type="protein sequence ID" value="KAK3379690.1"/>
    <property type="molecule type" value="Genomic_DNA"/>
</dbReference>
<accession>A0AAE0TT51</accession>
<evidence type="ECO:0000313" key="2">
    <source>
        <dbReference type="Proteomes" id="UP001287356"/>
    </source>
</evidence>
<reference evidence="1" key="2">
    <citation type="submission" date="2023-06" db="EMBL/GenBank/DDBJ databases">
        <authorList>
            <consortium name="Lawrence Berkeley National Laboratory"/>
            <person name="Haridas S."/>
            <person name="Hensen N."/>
            <person name="Bonometti L."/>
            <person name="Westerberg I."/>
            <person name="Brannstrom I.O."/>
            <person name="Guillou S."/>
            <person name="Cros-Aarteil S."/>
            <person name="Calhoun S."/>
            <person name="Kuo A."/>
            <person name="Mondo S."/>
            <person name="Pangilinan J."/>
            <person name="Riley R."/>
            <person name="Labutti K."/>
            <person name="Andreopoulos B."/>
            <person name="Lipzen A."/>
            <person name="Chen C."/>
            <person name="Yanf M."/>
            <person name="Daum C."/>
            <person name="Ng V."/>
            <person name="Clum A."/>
            <person name="Steindorff A."/>
            <person name="Ohm R."/>
            <person name="Martin F."/>
            <person name="Silar P."/>
            <person name="Natvig D."/>
            <person name="Lalanne C."/>
            <person name="Gautier V."/>
            <person name="Ament-Velasquez S.L."/>
            <person name="Kruys A."/>
            <person name="Hutchinson M.I."/>
            <person name="Powell A.J."/>
            <person name="Barry K."/>
            <person name="Miller A.N."/>
            <person name="Grigoriev I.V."/>
            <person name="Debuchy R."/>
            <person name="Gladieux P."/>
            <person name="Thoren M.H."/>
            <person name="Johannesson H."/>
        </authorList>
    </citation>
    <scope>NUCLEOTIDE SEQUENCE</scope>
    <source>
        <strain evidence="1">CBS 958.72</strain>
    </source>
</reference>
<organism evidence="1 2">
    <name type="scientific">Lasiosphaeria ovina</name>
    <dbReference type="NCBI Taxonomy" id="92902"/>
    <lineage>
        <taxon>Eukaryota</taxon>
        <taxon>Fungi</taxon>
        <taxon>Dikarya</taxon>
        <taxon>Ascomycota</taxon>
        <taxon>Pezizomycotina</taxon>
        <taxon>Sordariomycetes</taxon>
        <taxon>Sordariomycetidae</taxon>
        <taxon>Sordariales</taxon>
        <taxon>Lasiosphaeriaceae</taxon>
        <taxon>Lasiosphaeria</taxon>
    </lineage>
</organism>
<sequence>MAELPHWIDRERLEERTGSILKACEVPISSIRTAIKSANWNKYCGPPDAPWRDGPVAAFLEDWLRNYPKLWETKKYLGNWKGPLLLGTFHGHRLALDVGDELITSYDTTDEVFEQHDMTHYESTCFDCFKAGMRYDETPDKPGSQKTTIIQQFGRIVQKDMSTNGADKAEWEDTGFVLALDIGDKGRSGDFYILRNCTDLTGTEQWIQFMPRERGLCDKGEPFTVARVKTPPGADSPYDLLKDSGDDEHASTYEIQLERLSITTAFYVDVEILYADGEPVEGLLPMFAKPDWVPPERKSDDDDEVVFRRSRYL</sequence>